<evidence type="ECO:0000259" key="4">
    <source>
        <dbReference type="PROSITE" id="PS51109"/>
    </source>
</evidence>
<proteinExistence type="predicted"/>
<feature type="region of interest" description="Disordered" evidence="2">
    <location>
        <begin position="283"/>
        <end position="386"/>
    </location>
</feature>
<evidence type="ECO:0000256" key="3">
    <source>
        <dbReference type="SAM" id="SignalP"/>
    </source>
</evidence>
<dbReference type="SMART" id="SM01208">
    <property type="entry name" value="G5"/>
    <property type="match status" value="1"/>
</dbReference>
<dbReference type="Gene3D" id="2.20.230.10">
    <property type="entry name" value="Resuscitation-promoting factor rpfb"/>
    <property type="match status" value="1"/>
</dbReference>
<evidence type="ECO:0000313" key="6">
    <source>
        <dbReference type="EMBL" id="XDS48823.1"/>
    </source>
</evidence>
<name>A0AB39UBQ2_9BIFI</name>
<dbReference type="Pfam" id="PF07501">
    <property type="entry name" value="G5"/>
    <property type="match status" value="1"/>
</dbReference>
<dbReference type="RefSeq" id="WP_369342781.1">
    <property type="nucleotide sequence ID" value="NZ_CP129675.1"/>
</dbReference>
<feature type="domain" description="G5" evidence="4">
    <location>
        <begin position="204"/>
        <end position="284"/>
    </location>
</feature>
<gene>
    <name evidence="6" type="ORF">QN216_00675</name>
    <name evidence="5" type="ORF">QN217_09770</name>
</gene>
<evidence type="ECO:0000313" key="5">
    <source>
        <dbReference type="EMBL" id="XDS46397.1"/>
    </source>
</evidence>
<feature type="compositionally biased region" description="Polar residues" evidence="2">
    <location>
        <begin position="230"/>
        <end position="243"/>
    </location>
</feature>
<dbReference type="EMBL" id="CP129682">
    <property type="protein sequence ID" value="XDS48823.1"/>
    <property type="molecule type" value="Genomic_DNA"/>
</dbReference>
<dbReference type="AlphaFoldDB" id="A0AB39UBQ2"/>
<dbReference type="PROSITE" id="PS51109">
    <property type="entry name" value="G5"/>
    <property type="match status" value="1"/>
</dbReference>
<evidence type="ECO:0000256" key="1">
    <source>
        <dbReference type="ARBA" id="ARBA00022729"/>
    </source>
</evidence>
<feature type="compositionally biased region" description="Low complexity" evidence="2">
    <location>
        <begin position="289"/>
        <end position="383"/>
    </location>
</feature>
<keyword evidence="1 3" id="KW-0732">Signal</keyword>
<feature type="region of interest" description="Disordered" evidence="2">
    <location>
        <begin position="230"/>
        <end position="255"/>
    </location>
</feature>
<organism evidence="5">
    <name type="scientific">Bifidobacterium fermentum</name>
    <dbReference type="NCBI Taxonomy" id="3059035"/>
    <lineage>
        <taxon>Bacteria</taxon>
        <taxon>Bacillati</taxon>
        <taxon>Actinomycetota</taxon>
        <taxon>Actinomycetes</taxon>
        <taxon>Bifidobacteriales</taxon>
        <taxon>Bifidobacteriaceae</taxon>
        <taxon>Bifidobacterium</taxon>
    </lineage>
</organism>
<sequence>MARRWTPRQFLIRRRLRVAVCVTAVVAASLASFGVAARKTVAIEVNGSTRIVQTYAMSISRLLQEQNVDVKTHDLVDSTSGKTLTNHDVVRVQSAYQTTINIGGKQIPFWTTATSVQQLLAFFHENQKNALRVTVNIANVYNQLTGGLVINKKGPVTVIADGKSSIAPNGELPAASILDSKGIVLGKNDRVSVESDNGTTILRVQRVKYTQTTKTVTVAHATRTIVDSSLASGETKVEQQGQDGENRETYDNTVVDGSVESSKLVKTETLSVAIDTIIAVGPEKTETESSGSSSASGSSSDSSSSSSSASPSSSASSSSKSSTSKPSSSSASPSATKSTTRSAAKSTAAATPKATASKSTATAKPTAKPTATATTSTGSSSSSGRLWEPTVAQAQAYAAGAAAQRGWTGAEWTALVWLWNKESGWRWDADNASSDAYGIPQALPGSKMGTNWQYDGAVQIDWGLQYIAESYGSPTAAKAHSVKYNWY</sequence>
<accession>A0AB39UBQ2</accession>
<dbReference type="InterPro" id="IPR007137">
    <property type="entry name" value="DUF348"/>
</dbReference>
<evidence type="ECO:0000256" key="2">
    <source>
        <dbReference type="SAM" id="MobiDB-lite"/>
    </source>
</evidence>
<reference evidence="5" key="1">
    <citation type="submission" date="2023-07" db="EMBL/GenBank/DDBJ databases">
        <title>Bifidobacterium aquikefiriaerophilum sp. nov. and Bifidobacterium eccum sp. nov., isolated from water kefir.</title>
        <authorList>
            <person name="Breselge S."/>
            <person name="Bellassi P."/>
            <person name="Barcenilla C."/>
            <person name="Alvarez-Ordonez A."/>
            <person name="Morelli L."/>
            <person name="Cotter P.D."/>
        </authorList>
    </citation>
    <scope>NUCLEOTIDE SEQUENCE</scope>
    <source>
        <strain evidence="6">WK013_4_14</strain>
        <strain evidence="5">WK048_4_13</strain>
    </source>
</reference>
<protein>
    <submittedName>
        <fullName evidence="5">Ubiquitin-like domain-containing protein</fullName>
    </submittedName>
</protein>
<dbReference type="EMBL" id="CP129675">
    <property type="protein sequence ID" value="XDS46397.1"/>
    <property type="molecule type" value="Genomic_DNA"/>
</dbReference>
<feature type="signal peptide" evidence="3">
    <location>
        <begin position="1"/>
        <end position="36"/>
    </location>
</feature>
<dbReference type="InterPro" id="IPR011098">
    <property type="entry name" value="G5_dom"/>
</dbReference>
<dbReference type="Pfam" id="PF03990">
    <property type="entry name" value="DUF348"/>
    <property type="match status" value="3"/>
</dbReference>
<feature type="chain" id="PRO_5044175345" evidence="3">
    <location>
        <begin position="37"/>
        <end position="487"/>
    </location>
</feature>